<dbReference type="PROSITE" id="PS51353">
    <property type="entry name" value="ARSC"/>
    <property type="match status" value="1"/>
</dbReference>
<dbReference type="Pfam" id="PF03960">
    <property type="entry name" value="ArsC"/>
    <property type="match status" value="1"/>
</dbReference>
<keyword evidence="4" id="KW-1185">Reference proteome</keyword>
<dbReference type="PANTHER" id="PTHR30041:SF4">
    <property type="entry name" value="ARSENATE REDUCTASE"/>
    <property type="match status" value="1"/>
</dbReference>
<evidence type="ECO:0000313" key="3">
    <source>
        <dbReference type="EMBL" id="MEB3076248.1"/>
    </source>
</evidence>
<proteinExistence type="inferred from homology"/>
<dbReference type="SUPFAM" id="SSF52833">
    <property type="entry name" value="Thioredoxin-like"/>
    <property type="match status" value="1"/>
</dbReference>
<dbReference type="InterPro" id="IPR036249">
    <property type="entry name" value="Thioredoxin-like_sf"/>
</dbReference>
<name>A0ABU5ZB99_9FLAO</name>
<dbReference type="Proteomes" id="UP001311730">
    <property type="component" value="Unassembled WGS sequence"/>
</dbReference>
<dbReference type="RefSeq" id="WP_323984273.1">
    <property type="nucleotide sequence ID" value="NZ_JAYKBW010000017.1"/>
</dbReference>
<protein>
    <submittedName>
        <fullName evidence="3">ArsC/Spx/MgsR family protein</fullName>
    </submittedName>
</protein>
<dbReference type="Gene3D" id="3.40.30.10">
    <property type="entry name" value="Glutaredoxin"/>
    <property type="match status" value="1"/>
</dbReference>
<dbReference type="EMBL" id="JAYKBW010000017">
    <property type="protein sequence ID" value="MEB3076248.1"/>
    <property type="molecule type" value="Genomic_DNA"/>
</dbReference>
<comment type="caution">
    <text evidence="3">The sequence shown here is derived from an EMBL/GenBank/DDBJ whole genome shotgun (WGS) entry which is preliminary data.</text>
</comment>
<gene>
    <name evidence="3" type="ORF">VJJ08_13220</name>
</gene>
<evidence type="ECO:0000313" key="4">
    <source>
        <dbReference type="Proteomes" id="UP001311730"/>
    </source>
</evidence>
<dbReference type="PANTHER" id="PTHR30041">
    <property type="entry name" value="ARSENATE REDUCTASE"/>
    <property type="match status" value="1"/>
</dbReference>
<sequence length="115" mass="13321">MKILHNAHCSKSRECLAFLKEEDLNVEVVDYLKNPPTIEEIKELLRKLAIKPIELVRKKEAIWKEVGKDTLSDEEIIALLHQYPKLIERPIIIDGERAIIARPLSVAQEWIKTAE</sequence>
<evidence type="ECO:0000256" key="1">
    <source>
        <dbReference type="ARBA" id="ARBA00007198"/>
    </source>
</evidence>
<reference evidence="3 4" key="1">
    <citation type="submission" date="2023-12" db="EMBL/GenBank/DDBJ databases">
        <title>Genomic sequences of Capnocytophaga and Parvimonas strains.</title>
        <authorList>
            <person name="Watt R.M."/>
            <person name="Wang M."/>
            <person name="Yang T."/>
            <person name="Tong W.M."/>
        </authorList>
    </citation>
    <scope>NUCLEOTIDE SEQUENCE [LARGE SCALE GENOMIC DNA]</scope>
    <source>
        <strain evidence="3 4">CCUG 13096</strain>
    </source>
</reference>
<comment type="similarity">
    <text evidence="1 2">Belongs to the ArsC family.</text>
</comment>
<accession>A0ABU5ZB99</accession>
<evidence type="ECO:0000256" key="2">
    <source>
        <dbReference type="PROSITE-ProRule" id="PRU01282"/>
    </source>
</evidence>
<organism evidence="3 4">
    <name type="scientific">Capnocytophaga gingivalis</name>
    <dbReference type="NCBI Taxonomy" id="1017"/>
    <lineage>
        <taxon>Bacteria</taxon>
        <taxon>Pseudomonadati</taxon>
        <taxon>Bacteroidota</taxon>
        <taxon>Flavobacteriia</taxon>
        <taxon>Flavobacteriales</taxon>
        <taxon>Flavobacteriaceae</taxon>
        <taxon>Capnocytophaga</taxon>
    </lineage>
</organism>
<dbReference type="InterPro" id="IPR006660">
    <property type="entry name" value="Arsenate_reductase-like"/>
</dbReference>